<dbReference type="GO" id="GO:0016887">
    <property type="term" value="F:ATP hydrolysis activity"/>
    <property type="evidence" value="ECO:0007669"/>
    <property type="project" value="InterPro"/>
</dbReference>
<accession>A0A9W6AZH5</accession>
<keyword evidence="5 8" id="KW-0067">ATP-binding</keyword>
<feature type="domain" description="ABC transporter" evidence="7">
    <location>
        <begin position="4"/>
        <end position="241"/>
    </location>
</feature>
<dbReference type="GO" id="GO:0005524">
    <property type="term" value="F:ATP binding"/>
    <property type="evidence" value="ECO:0007669"/>
    <property type="project" value="UniProtKB-KW"/>
</dbReference>
<proteinExistence type="predicted"/>
<evidence type="ECO:0000256" key="1">
    <source>
        <dbReference type="ARBA" id="ARBA00004202"/>
    </source>
</evidence>
<evidence type="ECO:0000259" key="7">
    <source>
        <dbReference type="PROSITE" id="PS50893"/>
    </source>
</evidence>
<dbReference type="Pfam" id="PF00005">
    <property type="entry name" value="ABC_tran"/>
    <property type="match status" value="1"/>
</dbReference>
<dbReference type="PROSITE" id="PS00211">
    <property type="entry name" value="ABC_TRANSPORTER_1"/>
    <property type="match status" value="1"/>
</dbReference>
<gene>
    <name evidence="8" type="ORF">WR164_02860</name>
</gene>
<dbReference type="PROSITE" id="PS50893">
    <property type="entry name" value="ABC_TRANSPORTER_2"/>
    <property type="match status" value="1"/>
</dbReference>
<comment type="subcellular location">
    <subcellularLocation>
        <location evidence="1">Cell membrane</location>
        <topology evidence="1">Peripheral membrane protein</topology>
    </subcellularLocation>
</comment>
<evidence type="ECO:0000256" key="2">
    <source>
        <dbReference type="ARBA" id="ARBA00022448"/>
    </source>
</evidence>
<evidence type="ECO:0000256" key="4">
    <source>
        <dbReference type="ARBA" id="ARBA00022741"/>
    </source>
</evidence>
<dbReference type="RefSeq" id="WP_286135766.1">
    <property type="nucleotide sequence ID" value="NZ_BRPL01000002.1"/>
</dbReference>
<dbReference type="Gene3D" id="3.40.50.300">
    <property type="entry name" value="P-loop containing nucleotide triphosphate hydrolases"/>
    <property type="match status" value="1"/>
</dbReference>
<dbReference type="EMBL" id="BRPL01000002">
    <property type="protein sequence ID" value="GLB46307.1"/>
    <property type="molecule type" value="Genomic_DNA"/>
</dbReference>
<keyword evidence="2" id="KW-0813">Transport</keyword>
<keyword evidence="9" id="KW-1185">Reference proteome</keyword>
<dbReference type="InterPro" id="IPR050086">
    <property type="entry name" value="MetN_ABC_transporter-like"/>
</dbReference>
<name>A0A9W6AZH5_9LACO</name>
<dbReference type="GO" id="GO:0005886">
    <property type="term" value="C:plasma membrane"/>
    <property type="evidence" value="ECO:0007669"/>
    <property type="project" value="UniProtKB-SubCell"/>
</dbReference>
<reference evidence="8" key="2">
    <citation type="journal article" date="2023" name="PLoS ONE">
        <title>Philodulcilactobacillus myokoensis gen. nov., sp. nov., a fructophilic, acidophilic, and agar-phobic lactic acid bacterium isolated from fermented vegetable extracts.</title>
        <authorList>
            <person name="Kouya T."/>
            <person name="Ishiyama Y."/>
            <person name="Ohashi S."/>
            <person name="Kumakubo R."/>
            <person name="Yamazaki T."/>
            <person name="Otaki T."/>
        </authorList>
    </citation>
    <scope>NUCLEOTIDE SEQUENCE</scope>
    <source>
        <strain evidence="8">WR16-4</strain>
    </source>
</reference>
<dbReference type="SMART" id="SM00382">
    <property type="entry name" value="AAA"/>
    <property type="match status" value="1"/>
</dbReference>
<evidence type="ECO:0000313" key="9">
    <source>
        <dbReference type="Proteomes" id="UP001144204"/>
    </source>
</evidence>
<dbReference type="PANTHER" id="PTHR43166:SF35">
    <property type="entry name" value="L-CYSTINE IMPORT ATP-BINDING PROTEIN TCYN"/>
    <property type="match status" value="1"/>
</dbReference>
<dbReference type="PANTHER" id="PTHR43166">
    <property type="entry name" value="AMINO ACID IMPORT ATP-BINDING PROTEIN"/>
    <property type="match status" value="1"/>
</dbReference>
<comment type="caution">
    <text evidence="8">The sequence shown here is derived from an EMBL/GenBank/DDBJ whole genome shotgun (WGS) entry which is preliminary data.</text>
</comment>
<protein>
    <submittedName>
        <fullName evidence="8">Arginine ABC transporter ATP-binding protein</fullName>
    </submittedName>
</protein>
<keyword evidence="3" id="KW-1003">Cell membrane</keyword>
<organism evidence="8 9">
    <name type="scientific">Philodulcilactobacillus myokoensis</name>
    <dbReference type="NCBI Taxonomy" id="2929573"/>
    <lineage>
        <taxon>Bacteria</taxon>
        <taxon>Bacillati</taxon>
        <taxon>Bacillota</taxon>
        <taxon>Bacilli</taxon>
        <taxon>Lactobacillales</taxon>
        <taxon>Lactobacillaceae</taxon>
        <taxon>Philodulcilactobacillus</taxon>
    </lineage>
</organism>
<evidence type="ECO:0000256" key="3">
    <source>
        <dbReference type="ARBA" id="ARBA00022475"/>
    </source>
</evidence>
<evidence type="ECO:0000256" key="6">
    <source>
        <dbReference type="ARBA" id="ARBA00023136"/>
    </source>
</evidence>
<dbReference type="SUPFAM" id="SSF52540">
    <property type="entry name" value="P-loop containing nucleoside triphosphate hydrolases"/>
    <property type="match status" value="1"/>
</dbReference>
<dbReference type="InterPro" id="IPR017871">
    <property type="entry name" value="ABC_transporter-like_CS"/>
</dbReference>
<dbReference type="InterPro" id="IPR027417">
    <property type="entry name" value="P-loop_NTPase"/>
</dbReference>
<keyword evidence="6" id="KW-0472">Membrane</keyword>
<dbReference type="InterPro" id="IPR030679">
    <property type="entry name" value="ABC_ATPase_HisP-typ"/>
</dbReference>
<dbReference type="InterPro" id="IPR003593">
    <property type="entry name" value="AAA+_ATPase"/>
</dbReference>
<evidence type="ECO:0000256" key="5">
    <source>
        <dbReference type="ARBA" id="ARBA00022840"/>
    </source>
</evidence>
<dbReference type="InterPro" id="IPR003439">
    <property type="entry name" value="ABC_transporter-like_ATP-bd"/>
</dbReference>
<dbReference type="GO" id="GO:0015424">
    <property type="term" value="F:ABC-type amino acid transporter activity"/>
    <property type="evidence" value="ECO:0007669"/>
    <property type="project" value="InterPro"/>
</dbReference>
<evidence type="ECO:0000313" key="8">
    <source>
        <dbReference type="EMBL" id="GLB46307.1"/>
    </source>
</evidence>
<keyword evidence="4" id="KW-0547">Nucleotide-binding</keyword>
<dbReference type="PIRSF" id="PIRSF039085">
    <property type="entry name" value="ABC_ATPase_HisP"/>
    <property type="match status" value="1"/>
</dbReference>
<dbReference type="Proteomes" id="UP001144204">
    <property type="component" value="Unassembled WGS sequence"/>
</dbReference>
<sequence>MPLLQIKNLKKKFDKKNILKGVDLTINKGEVIVIIGPSGSGKTTLLKNINFLEQPTSGEMNFKGHLINLQKLNKQNELLLRRHTAMVFQNYSLFKNKTALENITEGLIYGKKMDKNKANQIALKELNAVNLSDKKDSYPAQLSGGQQQRIGIARATALDPDLILFDEPTSALDPELVGTVIDDIDNLANKGQTMIVVTHLMSFAKRIGTKILFFEDGQIKDSGTPDKIFNHPDNKRVEEFLSAIAQDK</sequence>
<dbReference type="AlphaFoldDB" id="A0A9W6AZH5"/>
<reference evidence="8" key="1">
    <citation type="submission" date="2022-07" db="EMBL/GenBank/DDBJ databases">
        <authorList>
            <person name="Kouya T."/>
            <person name="Ishiyama Y."/>
        </authorList>
    </citation>
    <scope>NUCLEOTIDE SEQUENCE</scope>
    <source>
        <strain evidence="8">WR16-4</strain>
    </source>
</reference>